<keyword evidence="3" id="KW-1185">Reference proteome</keyword>
<evidence type="ECO:0000313" key="2">
    <source>
        <dbReference type="EMBL" id="GBM63444.1"/>
    </source>
</evidence>
<gene>
    <name evidence="2" type="ORF">AVEN_166536_1</name>
</gene>
<accession>A0A4Y2HDR5</accession>
<dbReference type="Proteomes" id="UP000499080">
    <property type="component" value="Unassembled WGS sequence"/>
</dbReference>
<reference evidence="2 3" key="1">
    <citation type="journal article" date="2019" name="Sci. Rep.">
        <title>Orb-weaving spider Araneus ventricosus genome elucidates the spidroin gene catalogue.</title>
        <authorList>
            <person name="Kono N."/>
            <person name="Nakamura H."/>
            <person name="Ohtoshi R."/>
            <person name="Moran D.A.P."/>
            <person name="Shinohara A."/>
            <person name="Yoshida Y."/>
            <person name="Fujiwara M."/>
            <person name="Mori M."/>
            <person name="Tomita M."/>
            <person name="Arakawa K."/>
        </authorList>
    </citation>
    <scope>NUCLEOTIDE SEQUENCE [LARGE SCALE GENOMIC DNA]</scope>
</reference>
<dbReference type="EMBL" id="BGPR01001868">
    <property type="protein sequence ID" value="GBM63444.1"/>
    <property type="molecule type" value="Genomic_DNA"/>
</dbReference>
<organism evidence="2 3">
    <name type="scientific">Araneus ventricosus</name>
    <name type="common">Orbweaver spider</name>
    <name type="synonym">Epeira ventricosa</name>
    <dbReference type="NCBI Taxonomy" id="182803"/>
    <lineage>
        <taxon>Eukaryota</taxon>
        <taxon>Metazoa</taxon>
        <taxon>Ecdysozoa</taxon>
        <taxon>Arthropoda</taxon>
        <taxon>Chelicerata</taxon>
        <taxon>Arachnida</taxon>
        <taxon>Araneae</taxon>
        <taxon>Araneomorphae</taxon>
        <taxon>Entelegynae</taxon>
        <taxon>Araneoidea</taxon>
        <taxon>Araneidae</taxon>
        <taxon>Araneus</taxon>
    </lineage>
</organism>
<protein>
    <submittedName>
        <fullName evidence="2">Uncharacterized protein</fullName>
    </submittedName>
</protein>
<name>A0A4Y2HDR5_ARAVE</name>
<sequence length="87" mass="9938">MSSEVMFDETKIRTVSQVKFLANPKSKDRLISILMNKFFSVNMACKKAYEYSDCLIVKALTLAGPRWPSDKASTSGPEGRRFKTRFH</sequence>
<evidence type="ECO:0000313" key="3">
    <source>
        <dbReference type="Proteomes" id="UP000499080"/>
    </source>
</evidence>
<proteinExistence type="predicted"/>
<evidence type="ECO:0000256" key="1">
    <source>
        <dbReference type="SAM" id="MobiDB-lite"/>
    </source>
</evidence>
<feature type="region of interest" description="Disordered" evidence="1">
    <location>
        <begin position="67"/>
        <end position="87"/>
    </location>
</feature>
<dbReference type="AlphaFoldDB" id="A0A4Y2HDR5"/>
<comment type="caution">
    <text evidence="2">The sequence shown here is derived from an EMBL/GenBank/DDBJ whole genome shotgun (WGS) entry which is preliminary data.</text>
</comment>